<comment type="caution">
    <text evidence="2">The sequence shown here is derived from an EMBL/GenBank/DDBJ whole genome shotgun (WGS) entry which is preliminary data.</text>
</comment>
<dbReference type="AlphaFoldDB" id="F1YZX3"/>
<dbReference type="GO" id="GO:0016747">
    <property type="term" value="F:acyltransferase activity, transferring groups other than amino-acyl groups"/>
    <property type="evidence" value="ECO:0007669"/>
    <property type="project" value="InterPro"/>
</dbReference>
<keyword evidence="2" id="KW-0808">Transferase</keyword>
<feature type="domain" description="N-acetyltransferase" evidence="1">
    <location>
        <begin position="16"/>
        <end position="183"/>
    </location>
</feature>
<dbReference type="InterPro" id="IPR016181">
    <property type="entry name" value="Acyl_CoA_acyltransferase"/>
</dbReference>
<reference evidence="2 3" key="1">
    <citation type="submission" date="2011-02" db="EMBL/GenBank/DDBJ databases">
        <authorList>
            <person name="Stanhope M.J."/>
            <person name="Durkin A.S."/>
            <person name="Hostetler J."/>
            <person name="Kim M."/>
            <person name="Radune D."/>
            <person name="Singh I."/>
            <person name="Town C.D."/>
        </authorList>
    </citation>
    <scope>NUCLEOTIDE SEQUENCE [LARGE SCALE GENOMIC DNA]</scope>
    <source>
        <strain evidence="2 3">NCFD 2020</strain>
    </source>
</reference>
<evidence type="ECO:0000313" key="2">
    <source>
        <dbReference type="EMBL" id="EGE55044.1"/>
    </source>
</evidence>
<dbReference type="PANTHER" id="PTHR43415">
    <property type="entry name" value="SPERMIDINE N(1)-ACETYLTRANSFERASE"/>
    <property type="match status" value="1"/>
</dbReference>
<dbReference type="eggNOG" id="COG1247">
    <property type="taxonomic scope" value="Bacteria"/>
</dbReference>
<organism evidence="2 3">
    <name type="scientific">Streptococcus parauberis NCFD 2020</name>
    <dbReference type="NCBI Taxonomy" id="873447"/>
    <lineage>
        <taxon>Bacteria</taxon>
        <taxon>Bacillati</taxon>
        <taxon>Bacillota</taxon>
        <taxon>Bacilli</taxon>
        <taxon>Lactobacillales</taxon>
        <taxon>Streptococcaceae</taxon>
        <taxon>Streptococcus</taxon>
    </lineage>
</organism>
<dbReference type="CDD" id="cd04301">
    <property type="entry name" value="NAT_SF"/>
    <property type="match status" value="1"/>
</dbReference>
<accession>F1YZX3</accession>
<dbReference type="RefSeq" id="WP_003105921.1">
    <property type="nucleotide sequence ID" value="NZ_AEUT02000001.1"/>
</dbReference>
<protein>
    <submittedName>
        <fullName evidence="2">Acetyltransferase, GNAT family</fullName>
    </submittedName>
</protein>
<dbReference type="PROSITE" id="PS51186">
    <property type="entry name" value="GNAT"/>
    <property type="match status" value="1"/>
</dbReference>
<gene>
    <name evidence="2" type="ORF">SPB_1775</name>
</gene>
<sequence>MEISKILFNLKSGSEVEIRSPKESDVEKVISYLFKTAGETEFIYRYPEECYIYTPEKEMLLFKKINESETEAMLLCLKDNEVIGDCRISWNKRIKTKHRANLSIAVLQKYWSQGVGSKLLSEAINIVNNNKDILQIELDFVEGNSRARALYEKFGFRITGVKPSAIRLRNGKLLNEYSMVKEF</sequence>
<evidence type="ECO:0000313" key="3">
    <source>
        <dbReference type="Proteomes" id="UP000003732"/>
    </source>
</evidence>
<dbReference type="HOGENOM" id="CLU_013985_19_1_9"/>
<dbReference type="GeneID" id="61421384"/>
<dbReference type="Pfam" id="PF00583">
    <property type="entry name" value="Acetyltransf_1"/>
    <property type="match status" value="1"/>
</dbReference>
<dbReference type="Proteomes" id="UP000003732">
    <property type="component" value="Unassembled WGS sequence"/>
</dbReference>
<name>F1YZX3_9STRE</name>
<proteinExistence type="predicted"/>
<evidence type="ECO:0000259" key="1">
    <source>
        <dbReference type="PROSITE" id="PS51186"/>
    </source>
</evidence>
<dbReference type="Gene3D" id="3.40.630.30">
    <property type="match status" value="1"/>
</dbReference>
<dbReference type="EMBL" id="AEUT02000001">
    <property type="protein sequence ID" value="EGE55044.1"/>
    <property type="molecule type" value="Genomic_DNA"/>
</dbReference>
<dbReference type="SUPFAM" id="SSF55729">
    <property type="entry name" value="Acyl-CoA N-acyltransferases (Nat)"/>
    <property type="match status" value="1"/>
</dbReference>
<dbReference type="InterPro" id="IPR000182">
    <property type="entry name" value="GNAT_dom"/>
</dbReference>
<dbReference type="PANTHER" id="PTHR43415:SF3">
    <property type="entry name" value="GNAT-FAMILY ACETYLTRANSFERASE"/>
    <property type="match status" value="1"/>
</dbReference>